<evidence type="ECO:0000256" key="1">
    <source>
        <dbReference type="SAM" id="MobiDB-lite"/>
    </source>
</evidence>
<feature type="non-terminal residue" evidence="2">
    <location>
        <position position="1"/>
    </location>
</feature>
<dbReference type="EMBL" id="JARQZJ010000038">
    <property type="protein sequence ID" value="KAK9876839.1"/>
    <property type="molecule type" value="Genomic_DNA"/>
</dbReference>
<accession>A0AAW1UC43</accession>
<sequence>NVGPEKKNQRKLLAPVVNNMREAESNKNVNGGKQQEQKERSVENLGHEPKIPAVL</sequence>
<feature type="region of interest" description="Disordered" evidence="1">
    <location>
        <begin position="1"/>
        <end position="55"/>
    </location>
</feature>
<name>A0AAW1UC43_9CUCU</name>
<dbReference type="AlphaFoldDB" id="A0AAW1UC43"/>
<proteinExistence type="predicted"/>
<protein>
    <submittedName>
        <fullName evidence="2">Uncharacterized protein</fullName>
    </submittedName>
</protein>
<gene>
    <name evidence="2" type="ORF">WA026_015075</name>
</gene>
<evidence type="ECO:0000313" key="2">
    <source>
        <dbReference type="EMBL" id="KAK9876839.1"/>
    </source>
</evidence>
<reference evidence="2 3" key="1">
    <citation type="submission" date="2023-03" db="EMBL/GenBank/DDBJ databases">
        <title>Genome insight into feeding habits of ladybird beetles.</title>
        <authorList>
            <person name="Li H.-S."/>
            <person name="Huang Y.-H."/>
            <person name="Pang H."/>
        </authorList>
    </citation>
    <scope>NUCLEOTIDE SEQUENCE [LARGE SCALE GENOMIC DNA]</scope>
    <source>
        <strain evidence="2">SYSU_2023b</strain>
        <tissue evidence="2">Whole body</tissue>
    </source>
</reference>
<evidence type="ECO:0000313" key="3">
    <source>
        <dbReference type="Proteomes" id="UP001431783"/>
    </source>
</evidence>
<keyword evidence="3" id="KW-1185">Reference proteome</keyword>
<feature type="compositionally biased region" description="Basic and acidic residues" evidence="1">
    <location>
        <begin position="35"/>
        <end position="55"/>
    </location>
</feature>
<organism evidence="2 3">
    <name type="scientific">Henosepilachna vigintioctopunctata</name>
    <dbReference type="NCBI Taxonomy" id="420089"/>
    <lineage>
        <taxon>Eukaryota</taxon>
        <taxon>Metazoa</taxon>
        <taxon>Ecdysozoa</taxon>
        <taxon>Arthropoda</taxon>
        <taxon>Hexapoda</taxon>
        <taxon>Insecta</taxon>
        <taxon>Pterygota</taxon>
        <taxon>Neoptera</taxon>
        <taxon>Endopterygota</taxon>
        <taxon>Coleoptera</taxon>
        <taxon>Polyphaga</taxon>
        <taxon>Cucujiformia</taxon>
        <taxon>Coccinelloidea</taxon>
        <taxon>Coccinellidae</taxon>
        <taxon>Epilachninae</taxon>
        <taxon>Epilachnini</taxon>
        <taxon>Henosepilachna</taxon>
    </lineage>
</organism>
<dbReference type="Proteomes" id="UP001431783">
    <property type="component" value="Unassembled WGS sequence"/>
</dbReference>
<comment type="caution">
    <text evidence="2">The sequence shown here is derived from an EMBL/GenBank/DDBJ whole genome shotgun (WGS) entry which is preliminary data.</text>
</comment>